<evidence type="ECO:0000313" key="2">
    <source>
        <dbReference type="EMBL" id="KAF0314320.1"/>
    </source>
</evidence>
<feature type="region of interest" description="Disordered" evidence="1">
    <location>
        <begin position="926"/>
        <end position="1061"/>
    </location>
</feature>
<feature type="compositionally biased region" description="Basic and acidic residues" evidence="1">
    <location>
        <begin position="979"/>
        <end position="988"/>
    </location>
</feature>
<organism evidence="2 3">
    <name type="scientific">Amphibalanus amphitrite</name>
    <name type="common">Striped barnacle</name>
    <name type="synonym">Balanus amphitrite</name>
    <dbReference type="NCBI Taxonomy" id="1232801"/>
    <lineage>
        <taxon>Eukaryota</taxon>
        <taxon>Metazoa</taxon>
        <taxon>Ecdysozoa</taxon>
        <taxon>Arthropoda</taxon>
        <taxon>Crustacea</taxon>
        <taxon>Multicrustacea</taxon>
        <taxon>Cirripedia</taxon>
        <taxon>Thoracica</taxon>
        <taxon>Thoracicalcarea</taxon>
        <taxon>Balanomorpha</taxon>
        <taxon>Balanoidea</taxon>
        <taxon>Balanidae</taxon>
        <taxon>Amphibalaninae</taxon>
        <taxon>Amphibalanus</taxon>
    </lineage>
</organism>
<dbReference type="Proteomes" id="UP000440578">
    <property type="component" value="Unassembled WGS sequence"/>
</dbReference>
<evidence type="ECO:0000313" key="3">
    <source>
        <dbReference type="Proteomes" id="UP000440578"/>
    </source>
</evidence>
<protein>
    <submittedName>
        <fullName evidence="2">Uncharacterized protein</fullName>
    </submittedName>
</protein>
<feature type="compositionally biased region" description="Pro residues" evidence="1">
    <location>
        <begin position="809"/>
        <end position="822"/>
    </location>
</feature>
<keyword evidence="3" id="KW-1185">Reference proteome</keyword>
<proteinExistence type="predicted"/>
<feature type="compositionally biased region" description="Polar residues" evidence="1">
    <location>
        <begin position="1011"/>
        <end position="1044"/>
    </location>
</feature>
<feature type="compositionally biased region" description="Gly residues" evidence="1">
    <location>
        <begin position="935"/>
        <end position="944"/>
    </location>
</feature>
<feature type="compositionally biased region" description="Basic and acidic residues" evidence="1">
    <location>
        <begin position="604"/>
        <end position="616"/>
    </location>
</feature>
<accession>A0A6A4XD88</accession>
<name>A0A6A4XD88_AMPAM</name>
<feature type="compositionally biased region" description="Basic residues" evidence="1">
    <location>
        <begin position="641"/>
        <end position="652"/>
    </location>
</feature>
<feature type="region of interest" description="Disordered" evidence="1">
    <location>
        <begin position="574"/>
        <end position="833"/>
    </location>
</feature>
<feature type="compositionally biased region" description="Low complexity" evidence="1">
    <location>
        <begin position="731"/>
        <end position="740"/>
    </location>
</feature>
<reference evidence="2 3" key="1">
    <citation type="submission" date="2019-07" db="EMBL/GenBank/DDBJ databases">
        <title>Draft genome assembly of a fouling barnacle, Amphibalanus amphitrite (Darwin, 1854): The first reference genome for Thecostraca.</title>
        <authorList>
            <person name="Kim W."/>
        </authorList>
    </citation>
    <scope>NUCLEOTIDE SEQUENCE [LARGE SCALE GENOMIC DNA]</scope>
    <source>
        <strain evidence="2">SNU_AA5</strain>
        <tissue evidence="2">Soma without cirri and trophi</tissue>
    </source>
</reference>
<dbReference type="AlphaFoldDB" id="A0A6A4XD88"/>
<gene>
    <name evidence="2" type="ORF">FJT64_015200</name>
</gene>
<comment type="caution">
    <text evidence="2">The sequence shown here is derived from an EMBL/GenBank/DDBJ whole genome shotgun (WGS) entry which is preliminary data.</text>
</comment>
<feature type="compositionally biased region" description="Pro residues" evidence="1">
    <location>
        <begin position="741"/>
        <end position="751"/>
    </location>
</feature>
<evidence type="ECO:0000256" key="1">
    <source>
        <dbReference type="SAM" id="MobiDB-lite"/>
    </source>
</evidence>
<feature type="region of interest" description="Disordered" evidence="1">
    <location>
        <begin position="390"/>
        <end position="409"/>
    </location>
</feature>
<sequence>MASAEDDSEENNEKMESLFSTEKDKILLPIYQDHDRSYPDRVSALLSAWEKLAAMTARASPDAVLSLAQHIYRRTLELLLRGDWPRLSPVVKTHLTVTVQRCGALVRGRATAALCHRLVALVRDPWGEPTLRCLLERRPVDESALLEFCCREAAPLLTLRLQTLCESRCEDLALAVVQQCVRCQQLADPAFRDQCSAAQRHHFFDLCVALLFKYKQKDDIIAMLPATVDGSGVALVRRFAARRDSRDRVWRVSRKVALFVSQVLLAQSLTQPAPGHVRELAVEWAQLLRLETALEPADIEEAVHKLSGRSESAAHVSALESAVTHVFGAQMRPLAIELCVRALILETNRMEHLKLLHDAGDAAAPTAAPTDDQTACRRGLAAGFQRLAELTADNPAPTAEDGRAEGGGSPCEACAAAGSGRHRSLSESDPTFVACADGLMDQLRSAAAPPPSRSPSPDSDRRLMEALLKAQHASDESYDVLRGCGAALDALGVSEQLAADLLVVLSSNRWKMLSWSRDWSELYPVCRAYLRDPDGLVNTTKELKFLEIDYSQFMGKRDEEPDEFDGIEKGYERYLHGSDRETDTEHKSSSGATAKTKKKHSNKAKSEPSTQERKGDLSASDENSISEPLAKDDSLEPNVKKLSKKKPGRKPGPKREEPTLPKFVKTTKTATQKVKKCRPLAMEGKRVTIQREPGKRGRGRPRKTPPTVCPAPAAWNEKLAMLRRYMEERQLQQLSQQGTPPQTPPPPPPAARRPDGSPSDATKLLRQFRPDKQLSPARSPERRPAALGTATNFYPRVQLQAKLSWQPEPARPPSDPPPPPPADRQTDDNPDSLLKASIRRRLKRSIVCADENRRNSANVAAAPAQLKNVRIRKKLLKKHSSLRSVRINRPKQSLWNTPLLLEPGEKQEEVPEFDFSLVRSKKARTDAAAEQLSSSGGGGGGGGDLSQPGPSGSGGGSSEAPAPPSGGRPAARTISFQEVLRKVEEAGERSSGQSAGLSRLLQTPLDGASGEQETITLYRSQDTSVSQTFIPSSSLTPTLVATSSGGSGGQTRATPARAPTVVRHPQVPEVKQVVIPPALQQQAARLQQQQQAAAASQQASQLSRLLNQRLESPPPVSSAQDAFSLLLASSRPQQPPAVSSSQLSEILSRPLDTSVPRQVKTRELASLLDVPIYLSGGLQRPAAAAAAAGGVRDGHQQHSKD</sequence>
<feature type="compositionally biased region" description="Low complexity" evidence="1">
    <location>
        <begin position="662"/>
        <end position="672"/>
    </location>
</feature>
<dbReference type="EMBL" id="VIIS01000031">
    <property type="protein sequence ID" value="KAF0314320.1"/>
    <property type="molecule type" value="Genomic_DNA"/>
</dbReference>
<feature type="compositionally biased region" description="Basic and acidic residues" evidence="1">
    <location>
        <begin position="574"/>
        <end position="588"/>
    </location>
</feature>
<dbReference type="OrthoDB" id="6427254at2759"/>